<organism evidence="1 2">
    <name type="scientific">Nepenthes gracilis</name>
    <name type="common">Slender pitcher plant</name>
    <dbReference type="NCBI Taxonomy" id="150966"/>
    <lineage>
        <taxon>Eukaryota</taxon>
        <taxon>Viridiplantae</taxon>
        <taxon>Streptophyta</taxon>
        <taxon>Embryophyta</taxon>
        <taxon>Tracheophyta</taxon>
        <taxon>Spermatophyta</taxon>
        <taxon>Magnoliopsida</taxon>
        <taxon>eudicotyledons</taxon>
        <taxon>Gunneridae</taxon>
        <taxon>Pentapetalae</taxon>
        <taxon>Caryophyllales</taxon>
        <taxon>Nepenthaceae</taxon>
        <taxon>Nepenthes</taxon>
    </lineage>
</organism>
<proteinExistence type="predicted"/>
<gene>
    <name evidence="1" type="ORF">Nepgr_031315</name>
</gene>
<name>A0AAD3Y4P4_NEPGR</name>
<keyword evidence="2" id="KW-1185">Reference proteome</keyword>
<evidence type="ECO:0000313" key="2">
    <source>
        <dbReference type="Proteomes" id="UP001279734"/>
    </source>
</evidence>
<evidence type="ECO:0000313" key="1">
    <source>
        <dbReference type="EMBL" id="GMH29472.1"/>
    </source>
</evidence>
<comment type="caution">
    <text evidence="1">The sequence shown here is derived from an EMBL/GenBank/DDBJ whole genome shotgun (WGS) entry which is preliminary data.</text>
</comment>
<protein>
    <submittedName>
        <fullName evidence="1">Uncharacterized protein</fullName>
    </submittedName>
</protein>
<sequence>MLALCLTGRIRRGPLWFRLRLFSAAVGVLQQPALGMQGIGCCFLLFVGGADAHWLVLSLNGFAVQSTLAVQHCRVMMPTGGFLDLQLPVPPNPDPPNLDQAVLVPSTSPHDSGHHECPLDVSVGILEEATTLQWALVNIAMLKEVHQLKAGVAITAITAYLEEPSVDAVVCDVLLSSWRQFDVDPPARGRLMEFLITMLMMPLGEAHEGADGNPLYVLLMRFTLPALELKMMRLDSVLEHTDIGPCGAPV</sequence>
<dbReference type="Proteomes" id="UP001279734">
    <property type="component" value="Unassembled WGS sequence"/>
</dbReference>
<dbReference type="AlphaFoldDB" id="A0AAD3Y4P4"/>
<dbReference type="EMBL" id="BSYO01000036">
    <property type="protein sequence ID" value="GMH29472.1"/>
    <property type="molecule type" value="Genomic_DNA"/>
</dbReference>
<reference evidence="1" key="1">
    <citation type="submission" date="2023-05" db="EMBL/GenBank/DDBJ databases">
        <title>Nepenthes gracilis genome sequencing.</title>
        <authorList>
            <person name="Fukushima K."/>
        </authorList>
    </citation>
    <scope>NUCLEOTIDE SEQUENCE</scope>
    <source>
        <strain evidence="1">SING2019-196</strain>
    </source>
</reference>
<accession>A0AAD3Y4P4</accession>